<comment type="caution">
    <text evidence="2">The sequence shown here is derived from an EMBL/GenBank/DDBJ whole genome shotgun (WGS) entry which is preliminary data.</text>
</comment>
<dbReference type="EMBL" id="CAMPGE010009835">
    <property type="protein sequence ID" value="CAI2368697.1"/>
    <property type="molecule type" value="Genomic_DNA"/>
</dbReference>
<protein>
    <submittedName>
        <fullName evidence="2">Uncharacterized protein</fullName>
    </submittedName>
</protein>
<name>A0AAD1XEV3_EUPCR</name>
<sequence length="435" mass="50471">MQLRDAPNLYLGKSPPDDDLFVQRIRQDNMKEIIRQQILENKRAREAIRAKQEIENEQIKYKYSLKNKFQKMSESSERNHSRQLRRDIDSQNSVENLKKYTSKRMKKYADFDIAKSRSESRISNSSQIYSQIERKDKRFLFSKKDEVTGKVGDLNHSSPRENIHDKELSPYNAKESPSNLPPTQLRFLKKSMKKKLIKKSRIQEIISEENSIAEKLKKKASKNANINRTNGSIILRNSSYKELSPLNPGNLKHKTPKIPKKKEERFSNFPKEGNSFVVNNRVYKKFNIIGKVRNASPTVEKDYKFYNKRVHHDRKASNYNSYESLPKLQNVSKQANLPSSKFGYKKAIVREPEIGHLSSGSPNASYKKLPPQGSRNGLTREPKIGIKQFPPSSYDGKATVNQQNIVLSNDYGRAGRNNMLNKLVQEKHKHPTMIY</sequence>
<organism evidence="2 3">
    <name type="scientific">Euplotes crassus</name>
    <dbReference type="NCBI Taxonomy" id="5936"/>
    <lineage>
        <taxon>Eukaryota</taxon>
        <taxon>Sar</taxon>
        <taxon>Alveolata</taxon>
        <taxon>Ciliophora</taxon>
        <taxon>Intramacronucleata</taxon>
        <taxon>Spirotrichea</taxon>
        <taxon>Hypotrichia</taxon>
        <taxon>Euplotida</taxon>
        <taxon>Euplotidae</taxon>
        <taxon>Moneuplotes</taxon>
    </lineage>
</organism>
<evidence type="ECO:0000313" key="2">
    <source>
        <dbReference type="EMBL" id="CAI2368697.1"/>
    </source>
</evidence>
<gene>
    <name evidence="2" type="ORF">ECRASSUSDP1_LOCUS9993</name>
</gene>
<feature type="region of interest" description="Disordered" evidence="1">
    <location>
        <begin position="70"/>
        <end position="101"/>
    </location>
</feature>
<keyword evidence="3" id="KW-1185">Reference proteome</keyword>
<dbReference type="Proteomes" id="UP001295684">
    <property type="component" value="Unassembled WGS sequence"/>
</dbReference>
<reference evidence="2" key="1">
    <citation type="submission" date="2023-07" db="EMBL/GenBank/DDBJ databases">
        <authorList>
            <consortium name="AG Swart"/>
            <person name="Singh M."/>
            <person name="Singh A."/>
            <person name="Seah K."/>
            <person name="Emmerich C."/>
        </authorList>
    </citation>
    <scope>NUCLEOTIDE SEQUENCE</scope>
    <source>
        <strain evidence="2">DP1</strain>
    </source>
</reference>
<accession>A0AAD1XEV3</accession>
<feature type="region of interest" description="Disordered" evidence="1">
    <location>
        <begin position="355"/>
        <end position="397"/>
    </location>
</feature>
<feature type="compositionally biased region" description="Basic and acidic residues" evidence="1">
    <location>
        <begin position="74"/>
        <end position="89"/>
    </location>
</feature>
<evidence type="ECO:0000256" key="1">
    <source>
        <dbReference type="SAM" id="MobiDB-lite"/>
    </source>
</evidence>
<proteinExistence type="predicted"/>
<evidence type="ECO:0000313" key="3">
    <source>
        <dbReference type="Proteomes" id="UP001295684"/>
    </source>
</evidence>
<dbReference type="AlphaFoldDB" id="A0AAD1XEV3"/>